<evidence type="ECO:0000256" key="1">
    <source>
        <dbReference type="ARBA" id="ARBA00022729"/>
    </source>
</evidence>
<dbReference type="InterPro" id="IPR016047">
    <property type="entry name" value="M23ase_b-sheet_dom"/>
</dbReference>
<feature type="domain" description="M23ase beta-sheet core" evidence="3">
    <location>
        <begin position="281"/>
        <end position="368"/>
    </location>
</feature>
<organism evidence="4 5">
    <name type="scientific">candidate division WOR-3 bacterium JGI_Cruoil_03_51_56</name>
    <dbReference type="NCBI Taxonomy" id="1973747"/>
    <lineage>
        <taxon>Bacteria</taxon>
        <taxon>Bacteria division WOR-3</taxon>
    </lineage>
</organism>
<name>A0A235BVX7_UNCW3</name>
<dbReference type="GO" id="GO:0004222">
    <property type="term" value="F:metalloendopeptidase activity"/>
    <property type="evidence" value="ECO:0007669"/>
    <property type="project" value="TreeGrafter"/>
</dbReference>
<comment type="caution">
    <text evidence="4">The sequence shown here is derived from an EMBL/GenBank/DDBJ whole genome shotgun (WGS) entry which is preliminary data.</text>
</comment>
<keyword evidence="2" id="KW-0175">Coiled coil</keyword>
<proteinExistence type="predicted"/>
<reference evidence="4 5" key="1">
    <citation type="submission" date="2017-07" db="EMBL/GenBank/DDBJ databases">
        <title>Recovery of genomes from metagenomes via a dereplication, aggregation, and scoring strategy.</title>
        <authorList>
            <person name="Sieber C.M."/>
            <person name="Probst A.J."/>
            <person name="Sharrar A."/>
            <person name="Thomas B.C."/>
            <person name="Hess M."/>
            <person name="Tringe S.G."/>
            <person name="Banfield J.F."/>
        </authorList>
    </citation>
    <scope>NUCLEOTIDE SEQUENCE [LARGE SCALE GENOMIC DNA]</scope>
    <source>
        <strain evidence="4">JGI_Cruoil_03_51_56</strain>
    </source>
</reference>
<accession>A0A235BVX7</accession>
<feature type="coiled-coil region" evidence="2">
    <location>
        <begin position="156"/>
        <end position="243"/>
    </location>
</feature>
<dbReference type="SUPFAM" id="SSF51261">
    <property type="entry name" value="Duplicated hybrid motif"/>
    <property type="match status" value="1"/>
</dbReference>
<dbReference type="EMBL" id="NOZP01000080">
    <property type="protein sequence ID" value="OYD15907.1"/>
    <property type="molecule type" value="Genomic_DNA"/>
</dbReference>
<dbReference type="Gene3D" id="2.70.70.10">
    <property type="entry name" value="Glucose Permease (Domain IIA)"/>
    <property type="match status" value="1"/>
</dbReference>
<dbReference type="CDD" id="cd12797">
    <property type="entry name" value="M23_peptidase"/>
    <property type="match status" value="1"/>
</dbReference>
<sequence>MNILLCFALISGTLSLDQLDEQIKEHQQELQETQQQLGDIRDRIDQLNKNEKSSLVRIEAFQEQIAVTRKYIGQLDAQLDSRASEIAKVTREAEQTSAKIAARKQDLARRLVYIYKYGLLLPIQAVLSADAVTDIQRKMLYMRWIARADKNTTEELAALQDQLSKQRTRLVAARSELERLKQDRLKKQKMLKNSCSSESALLKKVRTERSTKKGLEKELNNAMAQLQELITRLEHQRQEQIASREHHYLEMNKGHLPWPVHGKILARFGSRIHPLYKTKTNNRGIDIKTKPGTMALAIAKGKIAYADHFMGYGNMVIVDNNGGFYTLYANLGQITTTVGAEVISGSALGKTKEYLHFEIRKQGKPVDPLDWLAPQK</sequence>
<dbReference type="Proteomes" id="UP000215559">
    <property type="component" value="Unassembled WGS sequence"/>
</dbReference>
<dbReference type="AlphaFoldDB" id="A0A235BVX7"/>
<evidence type="ECO:0000256" key="2">
    <source>
        <dbReference type="SAM" id="Coils"/>
    </source>
</evidence>
<feature type="coiled-coil region" evidence="2">
    <location>
        <begin position="16"/>
        <end position="50"/>
    </location>
</feature>
<keyword evidence="1" id="KW-0732">Signal</keyword>
<dbReference type="PANTHER" id="PTHR21666">
    <property type="entry name" value="PEPTIDASE-RELATED"/>
    <property type="match status" value="1"/>
</dbReference>
<evidence type="ECO:0000259" key="3">
    <source>
        <dbReference type="Pfam" id="PF01551"/>
    </source>
</evidence>
<dbReference type="PANTHER" id="PTHR21666:SF289">
    <property type="entry name" value="L-ALA--D-GLU ENDOPEPTIDASE"/>
    <property type="match status" value="1"/>
</dbReference>
<dbReference type="InterPro" id="IPR011055">
    <property type="entry name" value="Dup_hybrid_motif"/>
</dbReference>
<protein>
    <recommendedName>
        <fullName evidence="3">M23ase beta-sheet core domain-containing protein</fullName>
    </recommendedName>
</protein>
<dbReference type="Gene3D" id="6.10.250.3150">
    <property type="match status" value="1"/>
</dbReference>
<dbReference type="Pfam" id="PF01551">
    <property type="entry name" value="Peptidase_M23"/>
    <property type="match status" value="1"/>
</dbReference>
<evidence type="ECO:0000313" key="5">
    <source>
        <dbReference type="Proteomes" id="UP000215559"/>
    </source>
</evidence>
<gene>
    <name evidence="4" type="ORF">CH330_04435</name>
</gene>
<evidence type="ECO:0000313" key="4">
    <source>
        <dbReference type="EMBL" id="OYD15907.1"/>
    </source>
</evidence>
<dbReference type="InterPro" id="IPR050570">
    <property type="entry name" value="Cell_wall_metabolism_enzyme"/>
</dbReference>